<feature type="region of interest" description="Disordered" evidence="3">
    <location>
        <begin position="254"/>
        <end position="293"/>
    </location>
</feature>
<evidence type="ECO:0000259" key="6">
    <source>
        <dbReference type="Pfam" id="PF04389"/>
    </source>
</evidence>
<dbReference type="PANTHER" id="PTHR10404:SF46">
    <property type="entry name" value="VACUOLAR PROTEIN SORTING-ASSOCIATED PROTEIN 70"/>
    <property type="match status" value="1"/>
</dbReference>
<reference evidence="7 8" key="1">
    <citation type="submission" date="2020-11" db="EMBL/GenBank/DDBJ databases">
        <title>Kefir isolates.</title>
        <authorList>
            <person name="Marcisauskas S."/>
            <person name="Kim Y."/>
            <person name="Blasche S."/>
        </authorList>
    </citation>
    <scope>NUCLEOTIDE SEQUENCE [LARGE SCALE GENOMIC DNA]</scope>
    <source>
        <strain evidence="7 8">KR</strain>
    </source>
</reference>
<feature type="compositionally biased region" description="Basic and acidic residues" evidence="3">
    <location>
        <begin position="689"/>
        <end position="698"/>
    </location>
</feature>
<dbReference type="Pfam" id="PF04389">
    <property type="entry name" value="Peptidase_M28"/>
    <property type="match status" value="1"/>
</dbReference>
<evidence type="ECO:0000259" key="5">
    <source>
        <dbReference type="Pfam" id="PF04253"/>
    </source>
</evidence>
<dbReference type="InterPro" id="IPR003137">
    <property type="entry name" value="PA_domain"/>
</dbReference>
<dbReference type="InterPro" id="IPR007365">
    <property type="entry name" value="TFR-like_dimer_dom"/>
</dbReference>
<feature type="domain" description="Peptidase M28" evidence="6">
    <location>
        <begin position="566"/>
        <end position="759"/>
    </location>
</feature>
<dbReference type="SUPFAM" id="SSF52025">
    <property type="entry name" value="PA domain"/>
    <property type="match status" value="1"/>
</dbReference>
<dbReference type="OrthoDB" id="5841748at2759"/>
<feature type="domain" description="PA" evidence="4">
    <location>
        <begin position="354"/>
        <end position="419"/>
    </location>
</feature>
<dbReference type="InterPro" id="IPR046450">
    <property type="entry name" value="PA_dom_sf"/>
</dbReference>
<dbReference type="EMBL" id="PUHQ01000041">
    <property type="protein sequence ID" value="KAG0660770.1"/>
    <property type="molecule type" value="Genomic_DNA"/>
</dbReference>
<proteinExistence type="inferred from homology"/>
<organism evidence="7 8">
    <name type="scientific">Rhodotorula mucilaginosa</name>
    <name type="common">Yeast</name>
    <name type="synonym">Rhodotorula rubra</name>
    <dbReference type="NCBI Taxonomy" id="5537"/>
    <lineage>
        <taxon>Eukaryota</taxon>
        <taxon>Fungi</taxon>
        <taxon>Dikarya</taxon>
        <taxon>Basidiomycota</taxon>
        <taxon>Pucciniomycotina</taxon>
        <taxon>Microbotryomycetes</taxon>
        <taxon>Sporidiobolales</taxon>
        <taxon>Sporidiobolaceae</taxon>
        <taxon>Rhodotorula</taxon>
    </lineage>
</organism>
<dbReference type="Gene3D" id="1.20.930.40">
    <property type="entry name" value="Transferrin receptor-like, dimerisation domain"/>
    <property type="match status" value="1"/>
</dbReference>
<accession>A0A9P7B6A0</accession>
<dbReference type="Proteomes" id="UP000777482">
    <property type="component" value="Unassembled WGS sequence"/>
</dbReference>
<feature type="compositionally biased region" description="Basic residues" evidence="3">
    <location>
        <begin position="255"/>
        <end position="282"/>
    </location>
</feature>
<evidence type="ECO:0000256" key="1">
    <source>
        <dbReference type="ARBA" id="ARBA00005634"/>
    </source>
</evidence>
<dbReference type="CDD" id="cd02121">
    <property type="entry name" value="PA_GCPII_like"/>
    <property type="match status" value="1"/>
</dbReference>
<dbReference type="SMR" id="A0A9P7B6A0"/>
<evidence type="ECO:0000259" key="4">
    <source>
        <dbReference type="Pfam" id="PF02225"/>
    </source>
</evidence>
<gene>
    <name evidence="7" type="ORF">C6P46_004454</name>
</gene>
<dbReference type="Gene3D" id="3.50.30.30">
    <property type="match status" value="1"/>
</dbReference>
<evidence type="ECO:0000256" key="3">
    <source>
        <dbReference type="SAM" id="MobiDB-lite"/>
    </source>
</evidence>
<evidence type="ECO:0008006" key="9">
    <source>
        <dbReference type="Google" id="ProtNLM"/>
    </source>
</evidence>
<dbReference type="InterPro" id="IPR039373">
    <property type="entry name" value="Peptidase_M28B"/>
</dbReference>
<dbReference type="Pfam" id="PF04253">
    <property type="entry name" value="TFR_dimer"/>
    <property type="match status" value="1"/>
</dbReference>
<name>A0A9P7B6A0_RHOMI</name>
<evidence type="ECO:0000256" key="2">
    <source>
        <dbReference type="SAM" id="Coils"/>
    </source>
</evidence>
<comment type="caution">
    <text evidence="7">The sequence shown here is derived from an EMBL/GenBank/DDBJ whole genome shotgun (WGS) entry which is preliminary data.</text>
</comment>
<feature type="region of interest" description="Disordered" evidence="3">
    <location>
        <begin position="687"/>
        <end position="707"/>
    </location>
</feature>
<feature type="region of interest" description="Disordered" evidence="3">
    <location>
        <begin position="449"/>
        <end position="485"/>
    </location>
</feature>
<dbReference type="AlphaFoldDB" id="A0A9P7B6A0"/>
<dbReference type="Gene3D" id="3.40.630.10">
    <property type="entry name" value="Zn peptidases"/>
    <property type="match status" value="1"/>
</dbReference>
<evidence type="ECO:0000313" key="8">
    <source>
        <dbReference type="Proteomes" id="UP000777482"/>
    </source>
</evidence>
<feature type="region of interest" description="Disordered" evidence="3">
    <location>
        <begin position="187"/>
        <end position="219"/>
    </location>
</feature>
<dbReference type="FunFam" id="3.40.630.10:FF:000101">
    <property type="entry name" value="N-acetylated alpha-linked acidic dipeptidase like 1"/>
    <property type="match status" value="1"/>
</dbReference>
<protein>
    <recommendedName>
        <fullName evidence="9">Zn-dependent exopeptidase</fullName>
    </recommendedName>
</protein>
<evidence type="ECO:0000313" key="7">
    <source>
        <dbReference type="EMBL" id="KAG0660770.1"/>
    </source>
</evidence>
<feature type="coiled-coil region" evidence="2">
    <location>
        <begin position="927"/>
        <end position="954"/>
    </location>
</feature>
<feature type="region of interest" description="Disordered" evidence="3">
    <location>
        <begin position="1"/>
        <end position="35"/>
    </location>
</feature>
<dbReference type="GO" id="GO:0004180">
    <property type="term" value="F:carboxypeptidase activity"/>
    <property type="evidence" value="ECO:0007669"/>
    <property type="project" value="TreeGrafter"/>
</dbReference>
<dbReference type="SUPFAM" id="SSF47672">
    <property type="entry name" value="Transferrin receptor-like dimerisation domain"/>
    <property type="match status" value="1"/>
</dbReference>
<dbReference type="SUPFAM" id="SSF53187">
    <property type="entry name" value="Zn-dependent exopeptidases"/>
    <property type="match status" value="1"/>
</dbReference>
<feature type="domain" description="Transferrin receptor-like dimerisation" evidence="5">
    <location>
        <begin position="829"/>
        <end position="950"/>
    </location>
</feature>
<dbReference type="InterPro" id="IPR036757">
    <property type="entry name" value="TFR-like_dimer_dom_sf"/>
</dbReference>
<keyword evidence="2" id="KW-0175">Coiled coil</keyword>
<feature type="compositionally biased region" description="Basic residues" evidence="3">
    <location>
        <begin position="196"/>
        <end position="214"/>
    </location>
</feature>
<sequence>MASEKELGLARGDDKGEPLLPAPTPSQHSPPTRPTWLASRPIKISLTLLALVSLYWQYGPAITLPQLHPHSHSHPHPYSGEAAYARRLAGLNNVDQSLFTSSPPHRHKQQRPLSYAQLKETLLAVPAPESAKAASKSFTEKAHVAGTNQDRNIALLIKSQWEQALGASADPEHHNLFDAGTKESRRALIGHGHGGCPHKKKKKHHHHHHHHHHHGGDVSLSRRIWHKIRRTTRRCADRLGLGLARFRRHDDWIEHKHHRGPPSRHGREHRGPHHGPPHHRGPPHGPQHDGTPRVWTDTYYSLLNYPVKAALSLTPPGADEPSWRAKLREDVFPEDPTSGDGVGIWHGFSKNGTVKGQLVYASRGTKEDFEYLAQQGVDVKGKVVAVQYGGSFRGLKVKAAAEAGAVGVVIFTDPIEDGDVVEGPDYAAYPAGPARAPSSVQRGSVQYLSLYPGDPLTPGQPSYNPSLPNAPKRLPRDGTPDGDDEMQINIPSIPSIPLSYEDAIPLLKSLNGKGVKLEDGQRAGKKVEGWKEGGLRDKGVEYWTGPGEEVVELTNIVEEKVTPIWNTYALIPGQTDEVVILGNHHDAWTFGAGDPNSGTASVHETVRAFGALLEKGWKPLRTIMLAAWDAEEFGLIGSTEFGEDFSEWLQRHVVAYLNVDVSVAGSVYDLAASPSLADLLKNVSAQVPDPDREGKSLADPKGNQQDEEEKLKVLDVAALGSGSDFTVFLQRLGLASANFGMRRGRKDPVYHYHSNFDSFHWQSTYGDPTYERHVAIARVLGLTAARLADDLVLPINITAYAVEIEHYLDKVAADPLAYKLDLATLRSLSRKIVAASQRLAARAEKLVSEHAAPSSSSCHHHKRPNKREAFKRARELQQINRALKEFEAGFLGDEKGLQGREWYRHLGVAPGRWLGYGATTLPGLAEALALDKDVERAQVEVKRLEQAFETILRTVERGLKH</sequence>
<dbReference type="PANTHER" id="PTHR10404">
    <property type="entry name" value="N-ACETYLATED-ALPHA-LINKED ACIDIC DIPEPTIDASE"/>
    <property type="match status" value="1"/>
</dbReference>
<dbReference type="Pfam" id="PF02225">
    <property type="entry name" value="PA"/>
    <property type="match status" value="1"/>
</dbReference>
<comment type="similarity">
    <text evidence="1">Belongs to the peptidase M28 family. M28B subfamily.</text>
</comment>
<dbReference type="InterPro" id="IPR007484">
    <property type="entry name" value="Peptidase_M28"/>
</dbReference>
<keyword evidence="8" id="KW-1185">Reference proteome</keyword>
<dbReference type="CDD" id="cd08022">
    <property type="entry name" value="M28_PSMA_like"/>
    <property type="match status" value="1"/>
</dbReference>
<feature type="compositionally biased region" description="Basic and acidic residues" evidence="3">
    <location>
        <begin position="1"/>
        <end position="17"/>
    </location>
</feature>